<dbReference type="RefSeq" id="WP_307680838.1">
    <property type="nucleotide sequence ID" value="NZ_JAURUP010000004.1"/>
</dbReference>
<dbReference type="InterPro" id="IPR011013">
    <property type="entry name" value="Gal_mutarotase_sf_dom"/>
</dbReference>
<dbReference type="InterPro" id="IPR005194">
    <property type="entry name" value="Glyco_hydro_65_C"/>
</dbReference>
<dbReference type="InterPro" id="IPR037018">
    <property type="entry name" value="GH65_N"/>
</dbReference>
<accession>A0ABT9M1W5</accession>
<dbReference type="InterPro" id="IPR005196">
    <property type="entry name" value="Glyco_hydro_65_N"/>
</dbReference>
<dbReference type="PANTHER" id="PTHR11051:SF8">
    <property type="entry name" value="PROTEIN-GLUCOSYLGALACTOSYLHYDROXYLYSINE GLUCOSIDASE"/>
    <property type="match status" value="1"/>
</dbReference>
<evidence type="ECO:0000256" key="3">
    <source>
        <dbReference type="ARBA" id="ARBA00022679"/>
    </source>
</evidence>
<evidence type="ECO:0000256" key="1">
    <source>
        <dbReference type="ARBA" id="ARBA00006768"/>
    </source>
</evidence>
<dbReference type="Pfam" id="PF03636">
    <property type="entry name" value="Glyco_hydro_65N"/>
    <property type="match status" value="1"/>
</dbReference>
<evidence type="ECO:0000259" key="6">
    <source>
        <dbReference type="Pfam" id="PF03636"/>
    </source>
</evidence>
<evidence type="ECO:0000313" key="8">
    <source>
        <dbReference type="Proteomes" id="UP001223886"/>
    </source>
</evidence>
<dbReference type="GO" id="GO:0033831">
    <property type="term" value="F:kojibiose phosphorylase activity"/>
    <property type="evidence" value="ECO:0007669"/>
    <property type="project" value="UniProtKB-EC"/>
</dbReference>
<evidence type="ECO:0000259" key="4">
    <source>
        <dbReference type="Pfam" id="PF03632"/>
    </source>
</evidence>
<dbReference type="Pfam" id="PF03633">
    <property type="entry name" value="Glyco_hydro_65C"/>
    <property type="match status" value="1"/>
</dbReference>
<comment type="caution">
    <text evidence="7">The sequence shown here is derived from an EMBL/GenBank/DDBJ whole genome shotgun (WGS) entry which is preliminary data.</text>
</comment>
<dbReference type="PIRSF" id="PIRSF036289">
    <property type="entry name" value="Glycosyl_hydrolase_malt_phosph"/>
    <property type="match status" value="1"/>
</dbReference>
<dbReference type="EC" id="2.4.1.230" evidence="7"/>
<keyword evidence="3 7" id="KW-0808">Transferase</keyword>
<keyword evidence="2 7" id="KW-0328">Glycosyltransferase</keyword>
<proteinExistence type="inferred from homology"/>
<dbReference type="Gene3D" id="2.60.420.10">
    <property type="entry name" value="Maltose phosphorylase, domain 3"/>
    <property type="match status" value="1"/>
</dbReference>
<evidence type="ECO:0000313" key="7">
    <source>
        <dbReference type="EMBL" id="MDP9750119.1"/>
    </source>
</evidence>
<organism evidence="7 8">
    <name type="scientific">Thermoanaerobacter pentosaceus</name>
    <dbReference type="NCBI Taxonomy" id="694059"/>
    <lineage>
        <taxon>Bacteria</taxon>
        <taxon>Bacillati</taxon>
        <taxon>Bacillota</taxon>
        <taxon>Clostridia</taxon>
        <taxon>Thermoanaerobacterales</taxon>
        <taxon>Thermoanaerobacteraceae</taxon>
        <taxon>Thermoanaerobacter</taxon>
    </lineage>
</organism>
<dbReference type="Gene3D" id="2.70.98.40">
    <property type="entry name" value="Glycoside hydrolase, family 65, N-terminal domain"/>
    <property type="match status" value="1"/>
</dbReference>
<dbReference type="Proteomes" id="UP001223886">
    <property type="component" value="Unassembled WGS sequence"/>
</dbReference>
<dbReference type="InterPro" id="IPR017045">
    <property type="entry name" value="Malt_Pase/Glycosyl_Hdrlase"/>
</dbReference>
<comment type="similarity">
    <text evidence="1">Belongs to the glycosyl hydrolase 65 family.</text>
</comment>
<feature type="domain" description="Glycoside hydrolase family 65 N-terminal" evidence="6">
    <location>
        <begin position="24"/>
        <end position="270"/>
    </location>
</feature>
<dbReference type="Pfam" id="PF03632">
    <property type="entry name" value="Glyco_hydro_65m"/>
    <property type="match status" value="1"/>
</dbReference>
<evidence type="ECO:0000259" key="5">
    <source>
        <dbReference type="Pfam" id="PF03633"/>
    </source>
</evidence>
<dbReference type="Gene3D" id="1.50.10.10">
    <property type="match status" value="1"/>
</dbReference>
<name>A0ABT9M1W5_9THEO</name>
<dbReference type="SUPFAM" id="SSF48208">
    <property type="entry name" value="Six-hairpin glycosidases"/>
    <property type="match status" value="1"/>
</dbReference>
<dbReference type="SUPFAM" id="SSF74650">
    <property type="entry name" value="Galactose mutarotase-like"/>
    <property type="match status" value="1"/>
</dbReference>
<keyword evidence="8" id="KW-1185">Reference proteome</keyword>
<dbReference type="EMBL" id="JAURUP010000004">
    <property type="protein sequence ID" value="MDP9750119.1"/>
    <property type="molecule type" value="Genomic_DNA"/>
</dbReference>
<dbReference type="InterPro" id="IPR005195">
    <property type="entry name" value="Glyco_hydro_65_M"/>
</dbReference>
<evidence type="ECO:0000256" key="2">
    <source>
        <dbReference type="ARBA" id="ARBA00022676"/>
    </source>
</evidence>
<gene>
    <name evidence="7" type="ORF">J2S24_000585</name>
</gene>
<dbReference type="InterPro" id="IPR008928">
    <property type="entry name" value="6-hairpin_glycosidase_sf"/>
</dbReference>
<feature type="domain" description="Glycoside hydrolase family 65 C-terminal" evidence="5">
    <location>
        <begin position="715"/>
        <end position="774"/>
    </location>
</feature>
<sequence length="780" mass="90273">MVKHMFLKDVNNLISEDRWLIFQDEYSSNVNPKYETIFTLTNGYMGVRGTFEEGSEGEKPGNFIAGIFDKADAQVREIVNAQNWLGIKLYIEGEELSLDKCQLLEFKRILDMKKSILFRNALIKDSKDRITRIEGYRFLSRSDRHRSAIKLFVTPVNYSGMIGVESLIDGTVLNSADNPKYRVKHLKVVDNSSFNKSGCYLETATIDNDIRIATGSTIRVYLYEDGEKNNVAKFRRFLSLGETSVEYFEFEGRKNNTVVIDKFVITYTSRDVKKGLLKSTVEKELFAFAQEGIDKELHRHIEVYGKLWSVADINIEGDEEADKALRFNIFHLMSSVNENDPLVSIAAKALHGEGYKGHIFWDTEIFMLPFFIYVYPKAAKTLLMYRYNMLNAARKNAALNGYKGAQYPWESADTGEEETPKWGFDYMGNPVRIWTGDLEHHITADIAFAVWEYFRATEDIEFLLNYGAEIIFETARFWVSRCEYVKELDRYEINNVIGPDEFHEHVDNNAYTNYLAKWNIKKGLELINMLKEEYPEHYHTLSNKICLTNEEMEKWKEVEEKIYIPYDKNKKLIEQFEGYFDKKDYVIDKFDENNMPVWPEGVDITKLGDTQLIKQADVVMLMLLLGEEFDEETKRINYEYYEKRTMHKSSLGPSMYAIMGLKVGDHKNAYQSFMRSANVDLVDNQGNTKEGLHAASAGGTWQVAVFGFGGMEIDKEGRLNINPWLPEKWDKLSYKVFWKGNLIEVDVTKDDVSVKKIKGKNSIKVKVKGKEITLAELNEV</sequence>
<dbReference type="InterPro" id="IPR012341">
    <property type="entry name" value="6hp_glycosidase-like_sf"/>
</dbReference>
<dbReference type="PANTHER" id="PTHR11051">
    <property type="entry name" value="GLYCOSYL HYDROLASE-RELATED"/>
    <property type="match status" value="1"/>
</dbReference>
<reference evidence="7 8" key="1">
    <citation type="submission" date="2023-07" db="EMBL/GenBank/DDBJ databases">
        <title>Genomic Encyclopedia of Type Strains, Phase IV (KMG-IV): sequencing the most valuable type-strain genomes for metagenomic binning, comparative biology and taxonomic classification.</title>
        <authorList>
            <person name="Goeker M."/>
        </authorList>
    </citation>
    <scope>NUCLEOTIDE SEQUENCE [LARGE SCALE GENOMIC DNA]</scope>
    <source>
        <strain evidence="7 8">DSM 25963</strain>
    </source>
</reference>
<protein>
    <submittedName>
        <fullName evidence="7">Kojibiose phosphorylase</fullName>
        <ecNumber evidence="7">2.4.1.230</ecNumber>
    </submittedName>
</protein>
<feature type="domain" description="Glycoside hydrolase family 65 central catalytic" evidence="4">
    <location>
        <begin position="326"/>
        <end position="702"/>
    </location>
</feature>